<evidence type="ECO:0000259" key="5">
    <source>
        <dbReference type="PROSITE" id="PS51898"/>
    </source>
</evidence>
<dbReference type="AlphaFoldDB" id="A0A149RSE3"/>
<dbReference type="GO" id="GO:0006310">
    <property type="term" value="P:DNA recombination"/>
    <property type="evidence" value="ECO:0007669"/>
    <property type="project" value="UniProtKB-KW"/>
</dbReference>
<keyword evidence="4" id="KW-0233">DNA recombination</keyword>
<reference evidence="6 7" key="1">
    <citation type="submission" date="2015-06" db="EMBL/GenBank/DDBJ databases">
        <title>Improved classification and identification of acetic acid bacteria using matrix-assisted laser desorption/ionization time-of-flight mass spectrometry; Gluconobacter nephelii and Gluconobacter uchimurae are later heterotypic synonyms of Gluconobacter japonicus and Gluconobacter oxydans, respectively.</title>
        <authorList>
            <person name="Li L."/>
            <person name="Cleenwerck I."/>
            <person name="De Vuyst L."/>
            <person name="Vandamme P."/>
        </authorList>
    </citation>
    <scope>NUCLEOTIDE SEQUENCE [LARGE SCALE GENOMIC DNA]</scope>
    <source>
        <strain evidence="6 7">LMG 1676</strain>
    </source>
</reference>
<dbReference type="InterPro" id="IPR050808">
    <property type="entry name" value="Phage_Integrase"/>
</dbReference>
<dbReference type="GO" id="GO:0015074">
    <property type="term" value="P:DNA integration"/>
    <property type="evidence" value="ECO:0007669"/>
    <property type="project" value="UniProtKB-KW"/>
</dbReference>
<keyword evidence="2" id="KW-0229">DNA integration</keyword>
<evidence type="ECO:0000256" key="1">
    <source>
        <dbReference type="ARBA" id="ARBA00008857"/>
    </source>
</evidence>
<dbReference type="InterPro" id="IPR010998">
    <property type="entry name" value="Integrase_recombinase_N"/>
</dbReference>
<gene>
    <name evidence="6" type="ORF">AD934_12710</name>
</gene>
<dbReference type="PANTHER" id="PTHR30629">
    <property type="entry name" value="PROPHAGE INTEGRASE"/>
    <property type="match status" value="1"/>
</dbReference>
<dbReference type="InterPro" id="IPR013762">
    <property type="entry name" value="Integrase-like_cat_sf"/>
</dbReference>
<dbReference type="PATRIC" id="fig|442.8.peg.1155"/>
<comment type="similarity">
    <text evidence="1">Belongs to the 'phage' integrase family.</text>
</comment>
<organism evidence="6 7">
    <name type="scientific">Gluconobacter oxydans</name>
    <name type="common">Gluconobacter suboxydans</name>
    <dbReference type="NCBI Taxonomy" id="442"/>
    <lineage>
        <taxon>Bacteria</taxon>
        <taxon>Pseudomonadati</taxon>
        <taxon>Pseudomonadota</taxon>
        <taxon>Alphaproteobacteria</taxon>
        <taxon>Acetobacterales</taxon>
        <taxon>Acetobacteraceae</taxon>
        <taxon>Gluconobacter</taxon>
    </lineage>
</organism>
<dbReference type="GO" id="GO:0003677">
    <property type="term" value="F:DNA binding"/>
    <property type="evidence" value="ECO:0007669"/>
    <property type="project" value="UniProtKB-KW"/>
</dbReference>
<dbReference type="SUPFAM" id="SSF56349">
    <property type="entry name" value="DNA breaking-rejoining enzymes"/>
    <property type="match status" value="1"/>
</dbReference>
<keyword evidence="3" id="KW-0238">DNA-binding</keyword>
<dbReference type="EMBL" id="LHZG01000180">
    <property type="protein sequence ID" value="KXV17125.1"/>
    <property type="molecule type" value="Genomic_DNA"/>
</dbReference>
<dbReference type="InterPro" id="IPR011010">
    <property type="entry name" value="DNA_brk_join_enz"/>
</dbReference>
<evidence type="ECO:0000256" key="3">
    <source>
        <dbReference type="ARBA" id="ARBA00023125"/>
    </source>
</evidence>
<name>A0A149RSE3_GLUOY</name>
<evidence type="ECO:0000256" key="4">
    <source>
        <dbReference type="ARBA" id="ARBA00023172"/>
    </source>
</evidence>
<dbReference type="Proteomes" id="UP000075655">
    <property type="component" value="Unassembled WGS sequence"/>
</dbReference>
<evidence type="ECO:0000313" key="6">
    <source>
        <dbReference type="EMBL" id="KXV17125.1"/>
    </source>
</evidence>
<feature type="domain" description="Tyr recombinase" evidence="5">
    <location>
        <begin position="146"/>
        <end position="334"/>
    </location>
</feature>
<dbReference type="InterPro" id="IPR002104">
    <property type="entry name" value="Integrase_catalytic"/>
</dbReference>
<evidence type="ECO:0000313" key="7">
    <source>
        <dbReference type="Proteomes" id="UP000075655"/>
    </source>
</evidence>
<accession>A0A149RSE3</accession>
<dbReference type="Gene3D" id="1.10.150.130">
    <property type="match status" value="1"/>
</dbReference>
<comment type="caution">
    <text evidence="6">The sequence shown here is derived from an EMBL/GenBank/DDBJ whole genome shotgun (WGS) entry which is preliminary data.</text>
</comment>
<dbReference type="Pfam" id="PF00589">
    <property type="entry name" value="Phage_integrase"/>
    <property type="match status" value="1"/>
</dbReference>
<sequence>MVSVRVKYLQRHRGRDGKVRVYFRHPRLPRQALPPVDDPAFWPAYHAAIAQIPKDEPRPIRGTGTFARLCEDWLKSNAFLSLKPSTQVGHRNIVLRMMREDFATFHVADFEPKHIRAIINRFSDRPASGNRWLRIFGILFRLAIEQDLIQVDPARDVRRLKEKAEGARPWTEVEVAQFQAHWPLGSRARTAFALLLYTGQRRSDVVKIGPACIKDGMIAVTQQKTGTSLMVPILKDLALALAATSGVKAYYLEVIPGRKPSSDSLGNLMKDWTLAAGLPSDLSAHGLRKTAARRLAEAGCTTHQIAAITGHKTLAEVERYTRSVDQKRLAKQAVALLEAVKPNPEDCKTS</sequence>
<proteinExistence type="inferred from homology"/>
<dbReference type="PANTHER" id="PTHR30629:SF2">
    <property type="entry name" value="PROPHAGE INTEGRASE INTS-RELATED"/>
    <property type="match status" value="1"/>
</dbReference>
<dbReference type="PROSITE" id="PS51898">
    <property type="entry name" value="TYR_RECOMBINASE"/>
    <property type="match status" value="1"/>
</dbReference>
<protein>
    <recommendedName>
        <fullName evidence="5">Tyr recombinase domain-containing protein</fullName>
    </recommendedName>
</protein>
<evidence type="ECO:0000256" key="2">
    <source>
        <dbReference type="ARBA" id="ARBA00022908"/>
    </source>
</evidence>
<dbReference type="Gene3D" id="1.10.443.10">
    <property type="entry name" value="Intergrase catalytic core"/>
    <property type="match status" value="1"/>
</dbReference>